<dbReference type="CDD" id="cd20405">
    <property type="entry name" value="Tudor_Agenet_AtDUF_rpt1_3"/>
    <property type="match status" value="1"/>
</dbReference>
<feature type="domain" description="Agenet" evidence="2">
    <location>
        <begin position="19"/>
        <end position="93"/>
    </location>
</feature>
<reference evidence="3 4" key="1">
    <citation type="journal article" date="2013" name="Proc. Natl. Acad. Sci. U.S.A.">
        <title>Fine-scale variation in meiotic recombination in Mimulus inferred from population shotgun sequencing.</title>
        <authorList>
            <person name="Hellsten U."/>
            <person name="Wright K.M."/>
            <person name="Jenkins J."/>
            <person name="Shu S."/>
            <person name="Yuan Y."/>
            <person name="Wessler S.R."/>
            <person name="Schmutz J."/>
            <person name="Willis J.H."/>
            <person name="Rokhsar D.S."/>
        </authorList>
    </citation>
    <scope>NUCLEOTIDE SEQUENCE [LARGE SCALE GENOMIC DNA]</scope>
    <source>
        <strain evidence="4">cv. DUN x IM62</strain>
    </source>
</reference>
<sequence length="172" mass="19843">RQDKAIMPTTTPESGGKEEPFEKDAQVEVSFEEEGFRGSWYTATVLRPPSSRKPRISVQFHTLTVKDPLNDTTHPLRESVDLILVRPIPPRESRRSFRVDDDVDAFHNDGWWEGIVIAVIDGGTRYSVYFRSSREQIDFPESLIRLHREWVHGKWDPPLDQNAKVDDQSPCV</sequence>
<dbReference type="InterPro" id="IPR008395">
    <property type="entry name" value="Agenet-like_dom"/>
</dbReference>
<dbReference type="SMART" id="SM00743">
    <property type="entry name" value="Agenet"/>
    <property type="match status" value="2"/>
</dbReference>
<name>A0A022S3J7_ERYGU</name>
<dbReference type="EMBL" id="KI630171">
    <property type="protein sequence ID" value="EYU46836.1"/>
    <property type="molecule type" value="Genomic_DNA"/>
</dbReference>
<protein>
    <recommendedName>
        <fullName evidence="2">Agenet domain-containing protein</fullName>
    </recommendedName>
</protein>
<feature type="region of interest" description="Disordered" evidence="1">
    <location>
        <begin position="1"/>
        <end position="23"/>
    </location>
</feature>
<dbReference type="Proteomes" id="UP000030748">
    <property type="component" value="Unassembled WGS sequence"/>
</dbReference>
<proteinExistence type="predicted"/>
<dbReference type="InterPro" id="IPR014002">
    <property type="entry name" value="Agenet_dom_plant"/>
</dbReference>
<organism evidence="3 4">
    <name type="scientific">Erythranthe guttata</name>
    <name type="common">Yellow monkey flower</name>
    <name type="synonym">Mimulus guttatus</name>
    <dbReference type="NCBI Taxonomy" id="4155"/>
    <lineage>
        <taxon>Eukaryota</taxon>
        <taxon>Viridiplantae</taxon>
        <taxon>Streptophyta</taxon>
        <taxon>Embryophyta</taxon>
        <taxon>Tracheophyta</taxon>
        <taxon>Spermatophyta</taxon>
        <taxon>Magnoliopsida</taxon>
        <taxon>eudicotyledons</taxon>
        <taxon>Gunneridae</taxon>
        <taxon>Pentapetalae</taxon>
        <taxon>asterids</taxon>
        <taxon>lamiids</taxon>
        <taxon>Lamiales</taxon>
        <taxon>Phrymaceae</taxon>
        <taxon>Erythranthe</taxon>
    </lineage>
</organism>
<feature type="non-terminal residue" evidence="3">
    <location>
        <position position="1"/>
    </location>
</feature>
<dbReference type="eggNOG" id="ENOG502QSXC">
    <property type="taxonomic scope" value="Eukaryota"/>
</dbReference>
<evidence type="ECO:0000313" key="4">
    <source>
        <dbReference type="Proteomes" id="UP000030748"/>
    </source>
</evidence>
<evidence type="ECO:0000259" key="2">
    <source>
        <dbReference type="SMART" id="SM00743"/>
    </source>
</evidence>
<keyword evidence="4" id="KW-1185">Reference proteome</keyword>
<dbReference type="Pfam" id="PF05641">
    <property type="entry name" value="Agenet"/>
    <property type="match status" value="2"/>
</dbReference>
<dbReference type="PANTHER" id="PTHR31917">
    <property type="entry name" value="AGENET DOMAIN-CONTAINING PROTEIN-RELATED"/>
    <property type="match status" value="1"/>
</dbReference>
<accession>A0A022S3J7</accession>
<evidence type="ECO:0000313" key="3">
    <source>
        <dbReference type="EMBL" id="EYU46836.1"/>
    </source>
</evidence>
<gene>
    <name evidence="3" type="ORF">MIMGU_mgv1a022506mg</name>
</gene>
<dbReference type="PANTHER" id="PTHR31917:SF164">
    <property type="entry name" value="DUF724 DOMAIN-CONTAINING PROTEIN 7-LIKE"/>
    <property type="match status" value="1"/>
</dbReference>
<dbReference type="CDD" id="cd20406">
    <property type="entry name" value="Tudor_Agenet_AtDUF_rpt2_4"/>
    <property type="match status" value="1"/>
</dbReference>
<dbReference type="AlphaFoldDB" id="A0A022S3J7"/>
<evidence type="ECO:0000256" key="1">
    <source>
        <dbReference type="SAM" id="MobiDB-lite"/>
    </source>
</evidence>
<feature type="domain" description="Agenet" evidence="2">
    <location>
        <begin position="95"/>
        <end position="152"/>
    </location>
</feature>